<dbReference type="InterPro" id="IPR003439">
    <property type="entry name" value="ABC_transporter-like_ATP-bd"/>
</dbReference>
<dbReference type="InterPro" id="IPR027417">
    <property type="entry name" value="P-loop_NTPase"/>
</dbReference>
<dbReference type="GO" id="GO:0016887">
    <property type="term" value="F:ATP hydrolysis activity"/>
    <property type="evidence" value="ECO:0007669"/>
    <property type="project" value="InterPro"/>
</dbReference>
<dbReference type="EMBL" id="CP009961">
    <property type="protein sequence ID" value="AKG38694.1"/>
    <property type="molecule type" value="Genomic_DNA"/>
</dbReference>
<feature type="domain" description="ABC transporter" evidence="6">
    <location>
        <begin position="3"/>
        <end position="235"/>
    </location>
</feature>
<keyword evidence="2" id="KW-0813">Transport</keyword>
<reference evidence="7 8" key="1">
    <citation type="journal article" date="2015" name="Stand. Genomic Sci.">
        <title>Complete genome sequence of and proposal of Thermofilum uzonense sp. nov. a novel hyperthermophilic crenarchaeon and emended description of the genus Thermofilum.</title>
        <authorList>
            <person name="Toshchakov S.V."/>
            <person name="Korzhenkov A.A."/>
            <person name="Samarov N.I."/>
            <person name="Mazunin I.O."/>
            <person name="Mozhey O.I."/>
            <person name="Shmyr I.S."/>
            <person name="Derbikova K.S."/>
            <person name="Taranov E.A."/>
            <person name="Dominova I.N."/>
            <person name="Bonch-Osmolovskaya E.A."/>
            <person name="Patrushev M.V."/>
            <person name="Podosokorskaya O.A."/>
            <person name="Kublanov I.V."/>
        </authorList>
    </citation>
    <scope>NUCLEOTIDE SEQUENCE [LARGE SCALE GENOMIC DNA]</scope>
    <source>
        <strain evidence="7 8">1807-2</strain>
    </source>
</reference>
<dbReference type="InterPro" id="IPR017871">
    <property type="entry name" value="ABC_transporter-like_CS"/>
</dbReference>
<dbReference type="SMART" id="SM00382">
    <property type="entry name" value="AAA"/>
    <property type="match status" value="1"/>
</dbReference>
<evidence type="ECO:0000313" key="7">
    <source>
        <dbReference type="EMBL" id="AKG38694.1"/>
    </source>
</evidence>
<evidence type="ECO:0000256" key="1">
    <source>
        <dbReference type="ARBA" id="ARBA00004236"/>
    </source>
</evidence>
<protein>
    <submittedName>
        <fullName evidence="7">Cobalt ABC transporter ATPase</fullName>
    </submittedName>
</protein>
<dbReference type="KEGG" id="thf:MA03_04560"/>
<keyword evidence="3" id="KW-0547">Nucleotide-binding</keyword>
<dbReference type="SUPFAM" id="SSF52540">
    <property type="entry name" value="P-loop containing nucleoside triphosphate hydrolases"/>
    <property type="match status" value="1"/>
</dbReference>
<comment type="subcellular location">
    <subcellularLocation>
        <location evidence="1">Cell membrane</location>
    </subcellularLocation>
</comment>
<keyword evidence="8" id="KW-1185">Reference proteome</keyword>
<accession>A0A0F7FIP1</accession>
<evidence type="ECO:0000256" key="3">
    <source>
        <dbReference type="ARBA" id="ARBA00022741"/>
    </source>
</evidence>
<name>A0A0F7FIP1_9CREN</name>
<sequence>MVFGCEDLWVSLPTTGEVLKGVSLVVNKGEIVALLGPNGSGKTTLILALAGLLNARSGKVTLEGVELRLQLPEARRRIGVLFQDPDDQLFNPTVMDELMFTLDQLGLPPQDKERRVKEVASLLNIEHILHRPVYSLSFGEKRRVALASILVYDPEYLLLDEPTANIDPGNLNIMLKVVCSLRKAGKGILLATQAVDLVNRLASRVYVMNEGRIIWSGGPEIPEEVLVRAGLKTGQVACQ</sequence>
<dbReference type="STRING" id="1550241.MA03_04560"/>
<dbReference type="GO" id="GO:0042626">
    <property type="term" value="F:ATPase-coupled transmembrane transporter activity"/>
    <property type="evidence" value="ECO:0007669"/>
    <property type="project" value="TreeGrafter"/>
</dbReference>
<gene>
    <name evidence="7" type="ORF">MA03_04560</name>
</gene>
<dbReference type="GO" id="GO:0005524">
    <property type="term" value="F:ATP binding"/>
    <property type="evidence" value="ECO:0007669"/>
    <property type="project" value="UniProtKB-KW"/>
</dbReference>
<evidence type="ECO:0000256" key="5">
    <source>
        <dbReference type="ARBA" id="ARBA00025157"/>
    </source>
</evidence>
<evidence type="ECO:0000313" key="8">
    <source>
        <dbReference type="Proteomes" id="UP000067434"/>
    </source>
</evidence>
<dbReference type="Proteomes" id="UP000067434">
    <property type="component" value="Chromosome"/>
</dbReference>
<dbReference type="Gene3D" id="3.40.50.300">
    <property type="entry name" value="P-loop containing nucleotide triphosphate hydrolases"/>
    <property type="match status" value="1"/>
</dbReference>
<comment type="function">
    <text evidence="5">Probably part of an ABC transporter complex. Responsible for energy coupling to the transport system.</text>
</comment>
<keyword evidence="4" id="KW-0067">ATP-binding</keyword>
<evidence type="ECO:0000259" key="6">
    <source>
        <dbReference type="PROSITE" id="PS50893"/>
    </source>
</evidence>
<evidence type="ECO:0000256" key="2">
    <source>
        <dbReference type="ARBA" id="ARBA00022448"/>
    </source>
</evidence>
<proteinExistence type="predicted"/>
<organism evidence="7 8">
    <name type="scientific">Infirmifilum uzonense</name>
    <dbReference type="NCBI Taxonomy" id="1550241"/>
    <lineage>
        <taxon>Archaea</taxon>
        <taxon>Thermoproteota</taxon>
        <taxon>Thermoprotei</taxon>
        <taxon>Thermofilales</taxon>
        <taxon>Thermofilaceae</taxon>
        <taxon>Infirmifilum</taxon>
    </lineage>
</organism>
<dbReference type="PATRIC" id="fig|1550241.5.peg.966"/>
<dbReference type="InterPro" id="IPR003593">
    <property type="entry name" value="AAA+_ATPase"/>
</dbReference>
<dbReference type="InterPro" id="IPR015856">
    <property type="entry name" value="ABC_transpr_CbiO/EcfA_su"/>
</dbReference>
<dbReference type="PROSITE" id="PS50893">
    <property type="entry name" value="ABC_TRANSPORTER_2"/>
    <property type="match status" value="1"/>
</dbReference>
<dbReference type="Pfam" id="PF00005">
    <property type="entry name" value="ABC_tran"/>
    <property type="match status" value="1"/>
</dbReference>
<dbReference type="InterPro" id="IPR050095">
    <property type="entry name" value="ECF_ABC_transporter_ATP-bd"/>
</dbReference>
<dbReference type="GO" id="GO:0043190">
    <property type="term" value="C:ATP-binding cassette (ABC) transporter complex"/>
    <property type="evidence" value="ECO:0007669"/>
    <property type="project" value="TreeGrafter"/>
</dbReference>
<dbReference type="PROSITE" id="PS00211">
    <property type="entry name" value="ABC_TRANSPORTER_1"/>
    <property type="match status" value="1"/>
</dbReference>
<evidence type="ECO:0000256" key="4">
    <source>
        <dbReference type="ARBA" id="ARBA00022840"/>
    </source>
</evidence>
<dbReference type="PANTHER" id="PTHR43553">
    <property type="entry name" value="HEAVY METAL TRANSPORTER"/>
    <property type="match status" value="1"/>
</dbReference>
<dbReference type="CDD" id="cd03225">
    <property type="entry name" value="ABC_cobalt_CbiO_domain1"/>
    <property type="match status" value="1"/>
</dbReference>
<dbReference type="AlphaFoldDB" id="A0A0F7FIP1"/>
<dbReference type="HOGENOM" id="CLU_000604_1_22_2"/>